<protein>
    <recommendedName>
        <fullName evidence="3">Transposase</fullName>
    </recommendedName>
</protein>
<organism evidence="1 2">
    <name type="scientific">Pannonibacter tanglangensis</name>
    <dbReference type="NCBI Taxonomy" id="2750084"/>
    <lineage>
        <taxon>Bacteria</taxon>
        <taxon>Pseudomonadati</taxon>
        <taxon>Pseudomonadota</taxon>
        <taxon>Alphaproteobacteria</taxon>
        <taxon>Hyphomicrobiales</taxon>
        <taxon>Stappiaceae</taxon>
        <taxon>Pannonibacter</taxon>
    </lineage>
</organism>
<keyword evidence="2" id="KW-1185">Reference proteome</keyword>
<evidence type="ECO:0000313" key="1">
    <source>
        <dbReference type="EMBL" id="NBN62065.1"/>
    </source>
</evidence>
<name>A0ABW9ZB32_9HYPH</name>
<comment type="caution">
    <text evidence="1">The sequence shown here is derived from an EMBL/GenBank/DDBJ whole genome shotgun (WGS) entry which is preliminary data.</text>
</comment>
<proteinExistence type="predicted"/>
<gene>
    <name evidence="1" type="ORF">GWI71_00060</name>
</gene>
<dbReference type="EMBL" id="JAABLP010000001">
    <property type="protein sequence ID" value="NBN62065.1"/>
    <property type="molecule type" value="Genomic_DNA"/>
</dbReference>
<accession>A0ABW9ZB32</accession>
<dbReference type="RefSeq" id="WP_161672711.1">
    <property type="nucleotide sequence ID" value="NZ_JAABLP010000001.1"/>
</dbReference>
<evidence type="ECO:0008006" key="3">
    <source>
        <dbReference type="Google" id="ProtNLM"/>
    </source>
</evidence>
<reference evidence="1 2" key="1">
    <citation type="submission" date="2020-01" db="EMBL/GenBank/DDBJ databases">
        <authorList>
            <person name="Peng S.Y."/>
            <person name="Li J."/>
            <person name="Wang M."/>
            <person name="Wang L."/>
            <person name="Wang C.Q."/>
            <person name="Wang J.R."/>
        </authorList>
    </citation>
    <scope>NUCLEOTIDE SEQUENCE [LARGE SCALE GENOMIC DNA]</scope>
    <source>
        <strain evidence="1 2">XCT-34</strain>
    </source>
</reference>
<evidence type="ECO:0000313" key="2">
    <source>
        <dbReference type="Proteomes" id="UP000541347"/>
    </source>
</evidence>
<dbReference type="Proteomes" id="UP000541347">
    <property type="component" value="Unassembled WGS sequence"/>
</dbReference>
<sequence length="90" mass="10598">MARTKIEYRSTLGDGVAYADESEWDIPEGREFQVWEYRAKAAAKALQRKNKLGNGVAVYKRDGHWYVNFTRQHRRPDRAADLVETCRIYF</sequence>